<dbReference type="Pfam" id="PF08349">
    <property type="entry name" value="DUF1722"/>
    <property type="match status" value="1"/>
</dbReference>
<feature type="transmembrane region" description="Helical" evidence="1">
    <location>
        <begin position="102"/>
        <end position="121"/>
    </location>
</feature>
<name>A0A855GT31_9STAP</name>
<evidence type="ECO:0000313" key="4">
    <source>
        <dbReference type="Proteomes" id="UP000233482"/>
    </source>
</evidence>
<proteinExistence type="predicted"/>
<gene>
    <name evidence="3" type="ORF">CW686_01945</name>
</gene>
<dbReference type="AlphaFoldDB" id="A0A855GT31"/>
<evidence type="ECO:0000313" key="3">
    <source>
        <dbReference type="EMBL" id="PKE26958.1"/>
    </source>
</evidence>
<keyword evidence="1" id="KW-1133">Transmembrane helix</keyword>
<protein>
    <submittedName>
        <fullName evidence="3">Type II DNA modification enzyme</fullName>
    </submittedName>
</protein>
<organism evidence="3 4">
    <name type="scientific">Macrococcoides caseolyticum</name>
    <dbReference type="NCBI Taxonomy" id="69966"/>
    <lineage>
        <taxon>Bacteria</taxon>
        <taxon>Bacillati</taxon>
        <taxon>Bacillota</taxon>
        <taxon>Bacilli</taxon>
        <taxon>Bacillales</taxon>
        <taxon>Staphylococcaceae</taxon>
        <taxon>Macrococcoides</taxon>
    </lineage>
</organism>
<dbReference type="Proteomes" id="UP000233482">
    <property type="component" value="Unassembled WGS sequence"/>
</dbReference>
<evidence type="ECO:0000256" key="1">
    <source>
        <dbReference type="SAM" id="Phobius"/>
    </source>
</evidence>
<comment type="caution">
    <text evidence="3">The sequence shown here is derived from an EMBL/GenBank/DDBJ whole genome shotgun (WGS) entry which is preliminary data.</text>
</comment>
<dbReference type="RefSeq" id="WP_101042057.1">
    <property type="nucleotide sequence ID" value="NZ_CP073801.1"/>
</dbReference>
<keyword evidence="1" id="KW-0472">Membrane</keyword>
<evidence type="ECO:0000259" key="2">
    <source>
        <dbReference type="Pfam" id="PF08349"/>
    </source>
</evidence>
<feature type="domain" description="DUF1722" evidence="2">
    <location>
        <begin position="17"/>
        <end position="122"/>
    </location>
</feature>
<keyword evidence="1" id="KW-0812">Transmembrane</keyword>
<dbReference type="InterPro" id="IPR013560">
    <property type="entry name" value="DUF1722"/>
</dbReference>
<reference evidence="3 4" key="1">
    <citation type="submission" date="2017-12" db="EMBL/GenBank/DDBJ databases">
        <title>Genomics of Macrococcus caseolyticus.</title>
        <authorList>
            <person name="MacFadyen A.C."/>
            <person name="Paterson G.K."/>
        </authorList>
    </citation>
    <scope>NUCLEOTIDE SEQUENCE [LARGE SCALE GENOMIC DNA]</scope>
    <source>
        <strain evidence="3 4">5788_EF188</strain>
    </source>
</reference>
<accession>A0A855GT31</accession>
<dbReference type="EMBL" id="PIXC01000003">
    <property type="protein sequence ID" value="PKE26958.1"/>
    <property type="molecule type" value="Genomic_DNA"/>
</dbReference>
<sequence length="125" mass="15278">MNKESRKQVEQLWKQEKYKVMYYSQRQYLLIRQELNNRLDEPKVLEDIIAETYTMQPSKGSMRNSFEHMWGYFKKIATEEEKTYFFNLLTDVTRNDRRIKDYLLLLATQYNVIYLLQSSILKQAD</sequence>